<dbReference type="Proteomes" id="UP001152759">
    <property type="component" value="Chromosome 2"/>
</dbReference>
<gene>
    <name evidence="1" type="ORF">BEMITA_LOCUS3957</name>
</gene>
<evidence type="ECO:0000313" key="1">
    <source>
        <dbReference type="EMBL" id="CAH0384655.1"/>
    </source>
</evidence>
<dbReference type="AlphaFoldDB" id="A0A9P0EYM6"/>
<keyword evidence="2" id="KW-1185">Reference proteome</keyword>
<name>A0A9P0EYM6_BEMTA</name>
<organism evidence="1 2">
    <name type="scientific">Bemisia tabaci</name>
    <name type="common">Sweetpotato whitefly</name>
    <name type="synonym">Aleurodes tabaci</name>
    <dbReference type="NCBI Taxonomy" id="7038"/>
    <lineage>
        <taxon>Eukaryota</taxon>
        <taxon>Metazoa</taxon>
        <taxon>Ecdysozoa</taxon>
        <taxon>Arthropoda</taxon>
        <taxon>Hexapoda</taxon>
        <taxon>Insecta</taxon>
        <taxon>Pterygota</taxon>
        <taxon>Neoptera</taxon>
        <taxon>Paraneoptera</taxon>
        <taxon>Hemiptera</taxon>
        <taxon>Sternorrhyncha</taxon>
        <taxon>Aleyrodoidea</taxon>
        <taxon>Aleyrodidae</taxon>
        <taxon>Aleyrodinae</taxon>
        <taxon>Bemisia</taxon>
    </lineage>
</organism>
<evidence type="ECO:0000313" key="2">
    <source>
        <dbReference type="Proteomes" id="UP001152759"/>
    </source>
</evidence>
<protein>
    <submittedName>
        <fullName evidence="1">Uncharacterized protein</fullName>
    </submittedName>
</protein>
<accession>A0A9P0EYM6</accession>
<reference evidence="1" key="1">
    <citation type="submission" date="2021-12" db="EMBL/GenBank/DDBJ databases">
        <authorList>
            <person name="King R."/>
        </authorList>
    </citation>
    <scope>NUCLEOTIDE SEQUENCE</scope>
</reference>
<sequence length="131" mass="14757">MAETDTEEKLKKLEDKLKLKEGTMKDEVVKGFASMHRNDSNLTATARGMAREMLSKKILALFSLHGGHAKGFTETKWAFDQLETYSVIIEMVRLLWENHHTNLKADVNGTLGPFLTGMNKKPVSLKPPSKQ</sequence>
<dbReference type="EMBL" id="OU963863">
    <property type="protein sequence ID" value="CAH0384655.1"/>
    <property type="molecule type" value="Genomic_DNA"/>
</dbReference>
<proteinExistence type="predicted"/>